<dbReference type="Gene3D" id="3.40.140.10">
    <property type="entry name" value="Cytidine Deaminase, domain 2"/>
    <property type="match status" value="1"/>
</dbReference>
<comment type="cofactor">
    <cofactor evidence="1">
        <name>Zn(2+)</name>
        <dbReference type="ChEBI" id="CHEBI:29105"/>
    </cofactor>
</comment>
<accession>A0A6P7ZLX7</accession>
<comment type="similarity">
    <text evidence="3">Belongs to the cytidine and deoxycytidylate deaminase family. ADAT3 subfamily.</text>
</comment>
<dbReference type="Proteomes" id="UP000515156">
    <property type="component" value="Chromosome 1"/>
</dbReference>
<dbReference type="RefSeq" id="XP_030078133.1">
    <property type="nucleotide sequence ID" value="XM_030222273.1"/>
</dbReference>
<dbReference type="GO" id="GO:0052717">
    <property type="term" value="F:tRNA-specific adenosine-34 deaminase activity"/>
    <property type="evidence" value="ECO:0007669"/>
    <property type="project" value="TreeGrafter"/>
</dbReference>
<dbReference type="GeneID" id="115482482"/>
<dbReference type="CTD" id="113179"/>
<keyword evidence="2" id="KW-0819">tRNA processing</keyword>
<name>A0A6P7ZLX7_9AMPH</name>
<evidence type="ECO:0000256" key="4">
    <source>
        <dbReference type="SAM" id="MobiDB-lite"/>
    </source>
</evidence>
<dbReference type="CDD" id="cd01285">
    <property type="entry name" value="nucleoside_deaminase"/>
    <property type="match status" value="1"/>
</dbReference>
<dbReference type="KEGG" id="muo:115482482"/>
<dbReference type="PROSITE" id="PS51747">
    <property type="entry name" value="CYT_DCMP_DEAMINASES_2"/>
    <property type="match status" value="1"/>
</dbReference>
<evidence type="ECO:0000256" key="2">
    <source>
        <dbReference type="ARBA" id="ARBA00022694"/>
    </source>
</evidence>
<gene>
    <name evidence="7" type="primary">ADAT3</name>
</gene>
<dbReference type="AlphaFoldDB" id="A0A6P7ZLX7"/>
<dbReference type="Pfam" id="PF00383">
    <property type="entry name" value="dCMP_cyt_deam_1"/>
    <property type="match status" value="1"/>
</dbReference>
<sequence length="386" mass="43187">MFQPRSDCLGASRVSQHKRCRAVRMKEHKPPSQEDQDVTAEPKCKRRRSMELESCSWNILPVLSDEESREIAVLQAYAAPVLSKKETSRLVREVSTLYPLEGLQHLKRVRACRDRDSPYPLEMLLCLTLGKEEGRVPSLSELLPEEKVNCFGLGQPFLVLIPSCPPLTRPQFQEASAYWPTSFHENKQVTEALTGQLFSREEKARMQRYMEQAIEVAHQGAEKGNEAVGAVLVNPATEEVLAVGHDCRKISNPLLHGTMVCIDLVARAQGGGAYNFDSYPLCSFAASVKEAPGAGVTDCFDDASSSSILPYICTGFDLYITREPCIMCAMALVHSRIQRVFYGAPSPDGALGSRYKIHTQKDLNHHFQVFRGILEEQCQQLREKSQ</sequence>
<dbReference type="SUPFAM" id="SSF53927">
    <property type="entry name" value="Cytidine deaminase-like"/>
    <property type="match status" value="1"/>
</dbReference>
<dbReference type="InterPro" id="IPR016193">
    <property type="entry name" value="Cytidine_deaminase-like"/>
</dbReference>
<reference evidence="7" key="1">
    <citation type="submission" date="2025-08" db="UniProtKB">
        <authorList>
            <consortium name="RefSeq"/>
        </authorList>
    </citation>
    <scope>IDENTIFICATION</scope>
</reference>
<organism evidence="6 7">
    <name type="scientific">Microcaecilia unicolor</name>
    <dbReference type="NCBI Taxonomy" id="1415580"/>
    <lineage>
        <taxon>Eukaryota</taxon>
        <taxon>Metazoa</taxon>
        <taxon>Chordata</taxon>
        <taxon>Craniata</taxon>
        <taxon>Vertebrata</taxon>
        <taxon>Euteleostomi</taxon>
        <taxon>Amphibia</taxon>
        <taxon>Gymnophiona</taxon>
        <taxon>Siphonopidae</taxon>
        <taxon>Microcaecilia</taxon>
    </lineage>
</organism>
<dbReference type="GO" id="GO:0005737">
    <property type="term" value="C:cytoplasm"/>
    <property type="evidence" value="ECO:0007669"/>
    <property type="project" value="TreeGrafter"/>
</dbReference>
<dbReference type="PANTHER" id="PTHR11079:SF156">
    <property type="entry name" value="INACTIVE TRNA-SPECIFIC ADENOSINE DEAMINASE-LIKE PROTEIN 3-RELATED"/>
    <property type="match status" value="1"/>
</dbReference>
<dbReference type="OrthoDB" id="3180714at2759"/>
<keyword evidence="6" id="KW-1185">Reference proteome</keyword>
<evidence type="ECO:0000259" key="5">
    <source>
        <dbReference type="PROSITE" id="PS51747"/>
    </source>
</evidence>
<dbReference type="GO" id="GO:0008033">
    <property type="term" value="P:tRNA processing"/>
    <property type="evidence" value="ECO:0007669"/>
    <property type="project" value="UniProtKB-KW"/>
</dbReference>
<evidence type="ECO:0000256" key="3">
    <source>
        <dbReference type="ARBA" id="ARBA00038160"/>
    </source>
</evidence>
<dbReference type="InParanoid" id="A0A6P7ZLX7"/>
<protein>
    <submittedName>
        <fullName evidence="7">Probable inactive tRNA-specific adenosine deaminase-like protein 3 isoform X1</fullName>
    </submittedName>
</protein>
<dbReference type="PANTHER" id="PTHR11079">
    <property type="entry name" value="CYTOSINE DEAMINASE FAMILY MEMBER"/>
    <property type="match status" value="1"/>
</dbReference>
<feature type="domain" description="CMP/dCMP-type deaminase" evidence="5">
    <location>
        <begin position="204"/>
        <end position="370"/>
    </location>
</feature>
<dbReference type="InterPro" id="IPR002125">
    <property type="entry name" value="CMP_dCMP_dom"/>
</dbReference>
<evidence type="ECO:0000256" key="1">
    <source>
        <dbReference type="ARBA" id="ARBA00001947"/>
    </source>
</evidence>
<evidence type="ECO:0000313" key="7">
    <source>
        <dbReference type="RefSeq" id="XP_030078133.1"/>
    </source>
</evidence>
<dbReference type="GO" id="GO:0005634">
    <property type="term" value="C:nucleus"/>
    <property type="evidence" value="ECO:0007669"/>
    <property type="project" value="TreeGrafter"/>
</dbReference>
<dbReference type="FunCoup" id="A0A6P7ZLX7">
    <property type="interactions" value="1945"/>
</dbReference>
<proteinExistence type="inferred from homology"/>
<evidence type="ECO:0000313" key="6">
    <source>
        <dbReference type="Proteomes" id="UP000515156"/>
    </source>
</evidence>
<feature type="region of interest" description="Disordered" evidence="4">
    <location>
        <begin position="1"/>
        <end position="42"/>
    </location>
</feature>